<dbReference type="EMBL" id="CP063849">
    <property type="protein sequence ID" value="QOY85725.1"/>
    <property type="molecule type" value="Genomic_DNA"/>
</dbReference>
<dbReference type="InterPro" id="IPR036929">
    <property type="entry name" value="DsbDN_sf"/>
</dbReference>
<dbReference type="Gene3D" id="2.60.40.1250">
    <property type="entry name" value="Thiol:disulfide interchange protein DsbD, N-terminal domain"/>
    <property type="match status" value="1"/>
</dbReference>
<dbReference type="Pfam" id="PF11412">
    <property type="entry name" value="DsbD_N"/>
    <property type="match status" value="1"/>
</dbReference>
<keyword evidence="1" id="KW-0732">Signal</keyword>
<feature type="chain" id="PRO_5032311788" description="Thiol:disulfide interchange protein DsbD N-terminal domain-containing protein" evidence="1">
    <location>
        <begin position="20"/>
        <end position="156"/>
    </location>
</feature>
<evidence type="ECO:0000259" key="2">
    <source>
        <dbReference type="Pfam" id="PF11412"/>
    </source>
</evidence>
<evidence type="ECO:0000256" key="1">
    <source>
        <dbReference type="SAM" id="SignalP"/>
    </source>
</evidence>
<keyword evidence="4" id="KW-1185">Reference proteome</keyword>
<sequence>MNCFSRIAGIALCAAAAFAQAPSSGVLTVTEPAKLIVKRTENPAFELKVSLRPGYHANSNTPTEEYLIPFKLTWEPGALEVAEVVYPKPKLEKYDFTDKPISVFGGEFSVVTKFKRAANPALGPGYITGKLRYQACNDKMCLPPKSVEIRLPILMQ</sequence>
<accession>A0A7S7NLG4</accession>
<protein>
    <recommendedName>
        <fullName evidence="2">Thiol:disulfide interchange protein DsbD N-terminal domain-containing protein</fullName>
    </recommendedName>
</protein>
<dbReference type="RefSeq" id="WP_194447395.1">
    <property type="nucleotide sequence ID" value="NZ_CP063849.1"/>
</dbReference>
<dbReference type="InterPro" id="IPR028250">
    <property type="entry name" value="DsbDN"/>
</dbReference>
<gene>
    <name evidence="3" type="ORF">IRI77_23235</name>
</gene>
<feature type="domain" description="Thiol:disulfide interchange protein DsbD N-terminal" evidence="2">
    <location>
        <begin position="30"/>
        <end position="148"/>
    </location>
</feature>
<dbReference type="KEGG" id="pfer:IRI77_23235"/>
<feature type="signal peptide" evidence="1">
    <location>
        <begin position="1"/>
        <end position="19"/>
    </location>
</feature>
<name>A0A7S7NLG4_PALFE</name>
<proteinExistence type="predicted"/>
<dbReference type="Proteomes" id="UP000593892">
    <property type="component" value="Chromosome"/>
</dbReference>
<organism evidence="3 4">
    <name type="scientific">Paludibaculum fermentans</name>
    <dbReference type="NCBI Taxonomy" id="1473598"/>
    <lineage>
        <taxon>Bacteria</taxon>
        <taxon>Pseudomonadati</taxon>
        <taxon>Acidobacteriota</taxon>
        <taxon>Terriglobia</taxon>
        <taxon>Bryobacterales</taxon>
        <taxon>Bryobacteraceae</taxon>
        <taxon>Paludibaculum</taxon>
    </lineage>
</organism>
<reference evidence="3 4" key="1">
    <citation type="submission" date="2020-10" db="EMBL/GenBank/DDBJ databases">
        <title>Complete genome sequence of Paludibaculum fermentans P105T, a facultatively anaerobic acidobacterium capable of dissimilatory Fe(III) reduction.</title>
        <authorList>
            <person name="Dedysh S.N."/>
            <person name="Beletsky A.V."/>
            <person name="Kulichevskaya I.S."/>
            <person name="Mardanov A.V."/>
            <person name="Ravin N.V."/>
        </authorList>
    </citation>
    <scope>NUCLEOTIDE SEQUENCE [LARGE SCALE GENOMIC DNA]</scope>
    <source>
        <strain evidence="3 4">P105</strain>
    </source>
</reference>
<evidence type="ECO:0000313" key="3">
    <source>
        <dbReference type="EMBL" id="QOY85725.1"/>
    </source>
</evidence>
<evidence type="ECO:0000313" key="4">
    <source>
        <dbReference type="Proteomes" id="UP000593892"/>
    </source>
</evidence>
<dbReference type="AlphaFoldDB" id="A0A7S7NLG4"/>